<keyword evidence="3" id="KW-0964">Secreted</keyword>
<comment type="similarity">
    <text evidence="2 13">Belongs to the glycosyl hydrolase 28 family.</text>
</comment>
<accession>A0A7U2QVR7</accession>
<evidence type="ECO:0000259" key="15">
    <source>
        <dbReference type="Pfam" id="PF12708"/>
    </source>
</evidence>
<keyword evidence="14" id="KW-0812">Transmembrane</keyword>
<reference evidence="17" key="1">
    <citation type="journal article" date="2021" name="G3 (Bethesda)">
        <title>Chromosome assembled and annotated genome sequence of Aspergillus flavus NRRL 3357.</title>
        <authorList>
            <person name="Skerker J.M."/>
            <person name="Pianalto K.M."/>
            <person name="Mondo S.J."/>
            <person name="Yang K."/>
            <person name="Arkin A.P."/>
            <person name="Keller N.P."/>
            <person name="Grigoriev I.V."/>
            <person name="Louise Glass N.L."/>
        </authorList>
    </citation>
    <scope>NUCLEOTIDE SEQUENCE [LARGE SCALE GENOMIC DNA]</scope>
    <source>
        <strain evidence="17">ATCC 200026 / FGSC A1120 / IAM 13836 / NRRL 3357 / JCM 12722 / SRRC 167</strain>
    </source>
</reference>
<evidence type="ECO:0000256" key="11">
    <source>
        <dbReference type="ARBA" id="ARBA00023326"/>
    </source>
</evidence>
<evidence type="ECO:0000256" key="8">
    <source>
        <dbReference type="ARBA" id="ARBA00023277"/>
    </source>
</evidence>
<keyword evidence="9 13" id="KW-0326">Glycosidase</keyword>
<comment type="subcellular location">
    <subcellularLocation>
        <location evidence="1">Secreted</location>
    </subcellularLocation>
</comment>
<sequence length="466" mass="50519">MTDVFLWPYLLYGLYTSFIMQVKLFYTLALWAPILVSAQLSGSVGPLVDFKTKAKNKTCDITDYGAVADGKTDVGPAILDAWGNCSTGGLIYVPPGTYSLATDLELKHGESTAFQLDGVLARGHEGSYQLILVRNCHDCEFFSGNSQGAVQGYGYEYLQDGNYGERLFRFQDVSDFSVHGFAAIDSPAYYLVFDTVSNGEIYNLLVRGIADLGMTDAFDIWGQNVWIHDIEVTNGDECVTVKSPASDFLIENIYCNLSGGTAIGSLGTGTNISNIHYRNLYMNQADACYLKTHNGDGIVKNIVWENVIVHGGPYPLAVNEAWGKDVGSTGVQVQNLTFRNWYGENTANSRPAIRIECDEDVPCYDITLDNVNLWTEDGDYVEWSCANAYGSGACLQEAKDTGDLATYTTAVTVTATPSYSATHMPGDFTTNPPSTAPFTIPPMPTSFYPGATPISTLLSLSGAGGL</sequence>
<dbReference type="SUPFAM" id="SSF51126">
    <property type="entry name" value="Pectin lyase-like"/>
    <property type="match status" value="1"/>
</dbReference>
<dbReference type="VEuPathDB" id="FungiDB:F9C07_7553"/>
<dbReference type="GO" id="GO:0000272">
    <property type="term" value="P:polysaccharide catabolic process"/>
    <property type="evidence" value="ECO:0007669"/>
    <property type="project" value="UniProtKB-KW"/>
</dbReference>
<evidence type="ECO:0000256" key="14">
    <source>
        <dbReference type="SAM" id="Phobius"/>
    </source>
</evidence>
<evidence type="ECO:0000256" key="9">
    <source>
        <dbReference type="ARBA" id="ARBA00023295"/>
    </source>
</evidence>
<dbReference type="VEuPathDB" id="FungiDB:AFLA_006044"/>
<dbReference type="InterPro" id="IPR000743">
    <property type="entry name" value="Glyco_hydro_28"/>
</dbReference>
<dbReference type="InterPro" id="IPR024535">
    <property type="entry name" value="RHGA/B-epi-like_pectate_lyase"/>
</dbReference>
<evidence type="ECO:0000313" key="16">
    <source>
        <dbReference type="EMBL" id="QRD86711.1"/>
    </source>
</evidence>
<keyword evidence="7" id="KW-0325">Glycoprotein</keyword>
<evidence type="ECO:0000256" key="5">
    <source>
        <dbReference type="ARBA" id="ARBA00022801"/>
    </source>
</evidence>
<keyword evidence="4" id="KW-0732">Signal</keyword>
<comment type="function">
    <text evidence="12">Pectinolytic enzymes consist of four classes of enzymes: pectine lyase, polygalacturonase, pectin methylesterase and rhamnogalacturonase. Hydrolyzes alpha-D-galacturonopyranosyl-(1,2)-alpha-L-rhamnopyranosyl linkages in the backbone of the hairy regions of pectins.</text>
</comment>
<dbReference type="Pfam" id="PF12708">
    <property type="entry name" value="Pect-lyase_RHGA_epim"/>
    <property type="match status" value="1"/>
</dbReference>
<dbReference type="AlphaFoldDB" id="A0A7U2QVR7"/>
<name>A0A7U2QVR7_ASPFN</name>
<keyword evidence="17" id="KW-1185">Reference proteome</keyword>
<dbReference type="Proteomes" id="UP000596276">
    <property type="component" value="Chromosome 3"/>
</dbReference>
<dbReference type="InterPro" id="IPR012334">
    <property type="entry name" value="Pectin_lyas_fold"/>
</dbReference>
<feature type="domain" description="Rhamnogalacturonase A/B/Epimerase-like pectate lyase" evidence="15">
    <location>
        <begin position="61"/>
        <end position="107"/>
    </location>
</feature>
<dbReference type="Gene3D" id="2.160.20.10">
    <property type="entry name" value="Single-stranded right-handed beta-helix, Pectin lyase-like"/>
    <property type="match status" value="1"/>
</dbReference>
<evidence type="ECO:0000256" key="13">
    <source>
        <dbReference type="RuleBase" id="RU361169"/>
    </source>
</evidence>
<evidence type="ECO:0000256" key="2">
    <source>
        <dbReference type="ARBA" id="ARBA00008834"/>
    </source>
</evidence>
<feature type="transmembrane region" description="Helical" evidence="14">
    <location>
        <begin position="12"/>
        <end position="36"/>
    </location>
</feature>
<evidence type="ECO:0000256" key="12">
    <source>
        <dbReference type="ARBA" id="ARBA00055280"/>
    </source>
</evidence>
<keyword evidence="11" id="KW-0624">Polysaccharide degradation</keyword>
<protein>
    <submittedName>
        <fullName evidence="16">Rhamnogalacturonase A</fullName>
    </submittedName>
</protein>
<evidence type="ECO:0000256" key="6">
    <source>
        <dbReference type="ARBA" id="ARBA00023157"/>
    </source>
</evidence>
<proteinExistence type="inferred from homology"/>
<evidence type="ECO:0000256" key="7">
    <source>
        <dbReference type="ARBA" id="ARBA00023180"/>
    </source>
</evidence>
<dbReference type="GO" id="GO:0046576">
    <property type="term" value="F:rhamnogalacturonan alpha-L-rhamnopyranosyl-(1-&gt;4)-alpha-D-galactopyranosyluronide lyase activity"/>
    <property type="evidence" value="ECO:0007669"/>
    <property type="project" value="UniProtKB-ARBA"/>
</dbReference>
<dbReference type="GO" id="GO:0071555">
    <property type="term" value="P:cell wall organization"/>
    <property type="evidence" value="ECO:0007669"/>
    <property type="project" value="UniProtKB-KW"/>
</dbReference>
<evidence type="ECO:0000256" key="4">
    <source>
        <dbReference type="ARBA" id="ARBA00022729"/>
    </source>
</evidence>
<evidence type="ECO:0000256" key="1">
    <source>
        <dbReference type="ARBA" id="ARBA00004613"/>
    </source>
</evidence>
<dbReference type="InterPro" id="IPR011050">
    <property type="entry name" value="Pectin_lyase_fold/virulence"/>
</dbReference>
<dbReference type="GO" id="GO:0004650">
    <property type="term" value="F:polygalacturonase activity"/>
    <property type="evidence" value="ECO:0007669"/>
    <property type="project" value="InterPro"/>
</dbReference>
<dbReference type="OMA" id="YRNLYMN"/>
<keyword evidence="14" id="KW-0472">Membrane</keyword>
<keyword evidence="5 13" id="KW-0378">Hydrolase</keyword>
<dbReference type="EMBL" id="CP044620">
    <property type="protein sequence ID" value="QRD86711.1"/>
    <property type="molecule type" value="Genomic_DNA"/>
</dbReference>
<keyword evidence="8" id="KW-0119">Carbohydrate metabolism</keyword>
<organism evidence="16 17">
    <name type="scientific">Aspergillus flavus (strain ATCC 200026 / FGSC A1120 / IAM 13836 / NRRL 3357 / JCM 12722 / SRRC 167)</name>
    <dbReference type="NCBI Taxonomy" id="332952"/>
    <lineage>
        <taxon>Eukaryota</taxon>
        <taxon>Fungi</taxon>
        <taxon>Dikarya</taxon>
        <taxon>Ascomycota</taxon>
        <taxon>Pezizomycotina</taxon>
        <taxon>Eurotiomycetes</taxon>
        <taxon>Eurotiomycetidae</taxon>
        <taxon>Eurotiales</taxon>
        <taxon>Aspergillaceae</taxon>
        <taxon>Aspergillus</taxon>
        <taxon>Aspergillus subgen. Circumdati</taxon>
    </lineage>
</organism>
<dbReference type="PANTHER" id="PTHR31736:SF19">
    <property type="entry name" value="PECTIN LYASE SUPERFAMILY PROTEIN-RELATED"/>
    <property type="match status" value="1"/>
</dbReference>
<dbReference type="PANTHER" id="PTHR31736">
    <property type="match status" value="1"/>
</dbReference>
<keyword evidence="14" id="KW-1133">Transmembrane helix</keyword>
<dbReference type="Pfam" id="PF00295">
    <property type="entry name" value="Glyco_hydro_28"/>
    <property type="match status" value="1"/>
</dbReference>
<keyword evidence="6" id="KW-1015">Disulfide bond</keyword>
<gene>
    <name evidence="16" type="ORF">F9C07_7553</name>
</gene>
<dbReference type="GO" id="GO:0005576">
    <property type="term" value="C:extracellular region"/>
    <property type="evidence" value="ECO:0007669"/>
    <property type="project" value="UniProtKB-SubCell"/>
</dbReference>
<evidence type="ECO:0000313" key="17">
    <source>
        <dbReference type="Proteomes" id="UP000596276"/>
    </source>
</evidence>
<keyword evidence="10" id="KW-0961">Cell wall biogenesis/degradation</keyword>
<evidence type="ECO:0000256" key="3">
    <source>
        <dbReference type="ARBA" id="ARBA00022525"/>
    </source>
</evidence>
<evidence type="ECO:0000256" key="10">
    <source>
        <dbReference type="ARBA" id="ARBA00023316"/>
    </source>
</evidence>